<keyword evidence="6" id="KW-0677">Repeat</keyword>
<evidence type="ECO:0000256" key="8">
    <source>
        <dbReference type="ARBA" id="ARBA00023136"/>
    </source>
</evidence>
<organism evidence="11 12">
    <name type="scientific">Sphenostylis stenocarpa</name>
    <dbReference type="NCBI Taxonomy" id="92480"/>
    <lineage>
        <taxon>Eukaryota</taxon>
        <taxon>Viridiplantae</taxon>
        <taxon>Streptophyta</taxon>
        <taxon>Embryophyta</taxon>
        <taxon>Tracheophyta</taxon>
        <taxon>Spermatophyta</taxon>
        <taxon>Magnoliopsida</taxon>
        <taxon>eudicotyledons</taxon>
        <taxon>Gunneridae</taxon>
        <taxon>Pentapetalae</taxon>
        <taxon>rosids</taxon>
        <taxon>fabids</taxon>
        <taxon>Fabales</taxon>
        <taxon>Fabaceae</taxon>
        <taxon>Papilionoideae</taxon>
        <taxon>50 kb inversion clade</taxon>
        <taxon>NPAAA clade</taxon>
        <taxon>indigoferoid/millettioid clade</taxon>
        <taxon>Phaseoleae</taxon>
        <taxon>Sphenostylis</taxon>
    </lineage>
</organism>
<dbReference type="FunFam" id="3.80.10.10:FF:000111">
    <property type="entry name" value="LRR receptor-like serine/threonine-protein kinase ERECTA"/>
    <property type="match status" value="1"/>
</dbReference>
<evidence type="ECO:0000256" key="6">
    <source>
        <dbReference type="ARBA" id="ARBA00022737"/>
    </source>
</evidence>
<dbReference type="EMBL" id="OY731399">
    <property type="protein sequence ID" value="CAJ1931204.1"/>
    <property type="molecule type" value="Genomic_DNA"/>
</dbReference>
<keyword evidence="4" id="KW-0433">Leucine-rich repeat</keyword>
<comment type="similarity">
    <text evidence="2">Belongs to the RLP family.</text>
</comment>
<dbReference type="Proteomes" id="UP001189624">
    <property type="component" value="Chromosome 2"/>
</dbReference>
<dbReference type="GO" id="GO:0005886">
    <property type="term" value="C:plasma membrane"/>
    <property type="evidence" value="ECO:0007669"/>
    <property type="project" value="UniProtKB-SubCell"/>
</dbReference>
<keyword evidence="10" id="KW-0325">Glycoprotein</keyword>
<evidence type="ECO:0000256" key="4">
    <source>
        <dbReference type="ARBA" id="ARBA00022614"/>
    </source>
</evidence>
<sequence>MELVKILRIFTSIDFSSNHFEGPIPDKLMEFKELYALDLSNNCLSGKIPSSIDNLIQLESLDLSKNSLSGEIPIQLASLSFLSYLNLSFNHLVGKIPTGTQLQSFPASSFEGNDGLYGPPLIEKQKDKKLGVLLEPECRRLGMVLPTSEQNSLPHLSAIVSSICDR</sequence>
<dbReference type="Pfam" id="PF13855">
    <property type="entry name" value="LRR_8"/>
    <property type="match status" value="1"/>
</dbReference>
<dbReference type="InterPro" id="IPR001611">
    <property type="entry name" value="Leu-rich_rpt"/>
</dbReference>
<evidence type="ECO:0000256" key="3">
    <source>
        <dbReference type="ARBA" id="ARBA00022475"/>
    </source>
</evidence>
<name>A0AA86VWN5_9FABA</name>
<keyword evidence="7" id="KW-1133">Transmembrane helix</keyword>
<gene>
    <name evidence="11" type="ORF">AYBTSS11_LOCUS5120</name>
</gene>
<protein>
    <submittedName>
        <fullName evidence="11">Uncharacterized protein</fullName>
    </submittedName>
</protein>
<dbReference type="Gramene" id="rna-AYBTSS11_LOCUS5120">
    <property type="protein sequence ID" value="CAJ1931204.1"/>
    <property type="gene ID" value="gene-AYBTSS11_LOCUS5120"/>
</dbReference>
<dbReference type="Gene3D" id="3.80.10.10">
    <property type="entry name" value="Ribonuclease Inhibitor"/>
    <property type="match status" value="1"/>
</dbReference>
<dbReference type="InterPro" id="IPR032675">
    <property type="entry name" value="LRR_dom_sf"/>
</dbReference>
<keyword evidence="5" id="KW-0812">Transmembrane</keyword>
<evidence type="ECO:0000256" key="5">
    <source>
        <dbReference type="ARBA" id="ARBA00022692"/>
    </source>
</evidence>
<evidence type="ECO:0000313" key="12">
    <source>
        <dbReference type="Proteomes" id="UP001189624"/>
    </source>
</evidence>
<reference evidence="11" key="1">
    <citation type="submission" date="2023-10" db="EMBL/GenBank/DDBJ databases">
        <authorList>
            <person name="Domelevo Entfellner J.-B."/>
        </authorList>
    </citation>
    <scope>NUCLEOTIDE SEQUENCE</scope>
</reference>
<dbReference type="AlphaFoldDB" id="A0AA86VWN5"/>
<evidence type="ECO:0000256" key="1">
    <source>
        <dbReference type="ARBA" id="ARBA00004251"/>
    </source>
</evidence>
<evidence type="ECO:0000256" key="7">
    <source>
        <dbReference type="ARBA" id="ARBA00022989"/>
    </source>
</evidence>
<comment type="subcellular location">
    <subcellularLocation>
        <location evidence="1">Cell membrane</location>
        <topology evidence="1">Single-pass type I membrane protein</topology>
    </subcellularLocation>
</comment>
<proteinExistence type="inferred from homology"/>
<dbReference type="PRINTS" id="PR00019">
    <property type="entry name" value="LEURICHRPT"/>
</dbReference>
<keyword evidence="12" id="KW-1185">Reference proteome</keyword>
<keyword evidence="8" id="KW-0472">Membrane</keyword>
<evidence type="ECO:0000256" key="10">
    <source>
        <dbReference type="ARBA" id="ARBA00023180"/>
    </source>
</evidence>
<keyword evidence="9" id="KW-0675">Receptor</keyword>
<dbReference type="PANTHER" id="PTHR27004:SF435">
    <property type="entry name" value="LEUCINE-RICH REPEAT-CONTAINING N-TERMINAL PLANT-TYPE DOMAIN-CONTAINING PROTEIN"/>
    <property type="match status" value="1"/>
</dbReference>
<evidence type="ECO:0000313" key="11">
    <source>
        <dbReference type="EMBL" id="CAJ1931204.1"/>
    </source>
</evidence>
<dbReference type="PANTHER" id="PTHR27004">
    <property type="entry name" value="RECEPTOR-LIKE PROTEIN 12 ISOFORM X1"/>
    <property type="match status" value="1"/>
</dbReference>
<keyword evidence="3" id="KW-1003">Cell membrane</keyword>
<accession>A0AA86VWN5</accession>
<evidence type="ECO:0000256" key="9">
    <source>
        <dbReference type="ARBA" id="ARBA00023170"/>
    </source>
</evidence>
<dbReference type="SUPFAM" id="SSF52058">
    <property type="entry name" value="L domain-like"/>
    <property type="match status" value="1"/>
</dbReference>
<evidence type="ECO:0000256" key="2">
    <source>
        <dbReference type="ARBA" id="ARBA00009592"/>
    </source>
</evidence>